<feature type="compositionally biased region" description="Basic and acidic residues" evidence="1">
    <location>
        <begin position="352"/>
        <end position="365"/>
    </location>
</feature>
<evidence type="ECO:0000259" key="2">
    <source>
        <dbReference type="PROSITE" id="PS50011"/>
    </source>
</evidence>
<dbReference type="PANTHER" id="PTHR44329">
    <property type="entry name" value="SERINE/THREONINE-PROTEIN KINASE TNNI3K-RELATED"/>
    <property type="match status" value="1"/>
</dbReference>
<dbReference type="PROSITE" id="PS50011">
    <property type="entry name" value="PROTEIN_KINASE_DOM"/>
    <property type="match status" value="1"/>
</dbReference>
<feature type="region of interest" description="Disordered" evidence="1">
    <location>
        <begin position="352"/>
        <end position="399"/>
    </location>
</feature>
<dbReference type="Gene3D" id="1.10.510.10">
    <property type="entry name" value="Transferase(Phosphotransferase) domain 1"/>
    <property type="match status" value="1"/>
</dbReference>
<dbReference type="InterPro" id="IPR051681">
    <property type="entry name" value="Ser/Thr_Kinases-Pseudokinases"/>
</dbReference>
<evidence type="ECO:0000313" key="3">
    <source>
        <dbReference type="EMBL" id="CAJ1956485.1"/>
    </source>
</evidence>
<comment type="caution">
    <text evidence="3">The sequence shown here is derived from an EMBL/GenBank/DDBJ whole genome shotgun (WGS) entry which is preliminary data.</text>
</comment>
<dbReference type="Proteomes" id="UP001295423">
    <property type="component" value="Unassembled WGS sequence"/>
</dbReference>
<evidence type="ECO:0000256" key="1">
    <source>
        <dbReference type="SAM" id="MobiDB-lite"/>
    </source>
</evidence>
<organism evidence="3 4">
    <name type="scientific">Cylindrotheca closterium</name>
    <dbReference type="NCBI Taxonomy" id="2856"/>
    <lineage>
        <taxon>Eukaryota</taxon>
        <taxon>Sar</taxon>
        <taxon>Stramenopiles</taxon>
        <taxon>Ochrophyta</taxon>
        <taxon>Bacillariophyta</taxon>
        <taxon>Bacillariophyceae</taxon>
        <taxon>Bacillariophycidae</taxon>
        <taxon>Bacillariales</taxon>
        <taxon>Bacillariaceae</taxon>
        <taxon>Cylindrotheca</taxon>
    </lineage>
</organism>
<dbReference type="AlphaFoldDB" id="A0AAD2FY95"/>
<proteinExistence type="predicted"/>
<dbReference type="SMART" id="SM00220">
    <property type="entry name" value="S_TKc"/>
    <property type="match status" value="1"/>
</dbReference>
<gene>
    <name evidence="3" type="ORF">CYCCA115_LOCUS16257</name>
</gene>
<feature type="domain" description="Protein kinase" evidence="2">
    <location>
        <begin position="23"/>
        <end position="343"/>
    </location>
</feature>
<name>A0AAD2FY95_9STRA</name>
<sequence length="399" mass="45104">MALRSRSNGDKKDPIPLLAMTEIGIGQMLGQGGFSLVSPVEQIQLNEVYDTSDEQATARAKFASHFSNHQEASSSTGTIPNFVLKTLRKDLPEEEYIKGIIDLAIESEFLSELRHPNIICMTAMANSDPHESGFFFILERLEITLDQKFDHWRKIVGDNMGYWMGPFGYCCAKEKYLYQTWMERISIARDIGNAIYYLHSNRIIYRDLKPDNVGLDGNRQLKLFDFGLAKKITPSDHRDGDDLYLLTGNTGSLRYMAPEVAKGESYNQKVDTYSFGIVFWQICSLQTPYANLTTKTHSLKVILGGQRPKPDRSWPNGWKDLMTRCWDANIVARPEFDEIASYFDEQVEDLQHQEGEVPSRATEIKAKKRRKKATPANAQLDGGDTTIQNGGKPGAVELV</sequence>
<dbReference type="GO" id="GO:0004674">
    <property type="term" value="F:protein serine/threonine kinase activity"/>
    <property type="evidence" value="ECO:0007669"/>
    <property type="project" value="TreeGrafter"/>
</dbReference>
<dbReference type="SUPFAM" id="SSF56112">
    <property type="entry name" value="Protein kinase-like (PK-like)"/>
    <property type="match status" value="1"/>
</dbReference>
<evidence type="ECO:0000313" key="4">
    <source>
        <dbReference type="Proteomes" id="UP001295423"/>
    </source>
</evidence>
<dbReference type="InterPro" id="IPR011009">
    <property type="entry name" value="Kinase-like_dom_sf"/>
</dbReference>
<keyword evidence="4" id="KW-1185">Reference proteome</keyword>
<accession>A0AAD2FY95</accession>
<protein>
    <recommendedName>
        <fullName evidence="2">Protein kinase domain-containing protein</fullName>
    </recommendedName>
</protein>
<dbReference type="EMBL" id="CAKOGP040001914">
    <property type="protein sequence ID" value="CAJ1956485.1"/>
    <property type="molecule type" value="Genomic_DNA"/>
</dbReference>
<dbReference type="InterPro" id="IPR001245">
    <property type="entry name" value="Ser-Thr/Tyr_kinase_cat_dom"/>
</dbReference>
<dbReference type="GO" id="GO:0005524">
    <property type="term" value="F:ATP binding"/>
    <property type="evidence" value="ECO:0007669"/>
    <property type="project" value="InterPro"/>
</dbReference>
<reference evidence="3" key="1">
    <citation type="submission" date="2023-08" db="EMBL/GenBank/DDBJ databases">
        <authorList>
            <person name="Audoor S."/>
            <person name="Bilcke G."/>
        </authorList>
    </citation>
    <scope>NUCLEOTIDE SEQUENCE</scope>
</reference>
<dbReference type="InterPro" id="IPR000719">
    <property type="entry name" value="Prot_kinase_dom"/>
</dbReference>
<dbReference type="Pfam" id="PF07714">
    <property type="entry name" value="PK_Tyr_Ser-Thr"/>
    <property type="match status" value="1"/>
</dbReference>